<dbReference type="PANTHER" id="PTHR33376">
    <property type="match status" value="1"/>
</dbReference>
<proteinExistence type="predicted"/>
<dbReference type="AlphaFoldDB" id="A0A0B3RHW7"/>
<dbReference type="OrthoDB" id="7239472at2"/>
<keyword evidence="3" id="KW-0574">Periplasm</keyword>
<accession>A0A0B3RHW7</accession>
<dbReference type="InterPro" id="IPR018389">
    <property type="entry name" value="DctP_fam"/>
</dbReference>
<evidence type="ECO:0000256" key="3">
    <source>
        <dbReference type="ARBA" id="ARBA00022764"/>
    </source>
</evidence>
<keyword evidence="2 4" id="KW-0732">Signal</keyword>
<sequence length="363" mass="38440">MKTTFSFAALAVAGTLIAGTVAAQDLRLAPAAPPAHPAHYMYTHFAEYLAKESGGTIGTTLLGPEVVALPQMADALNSGLADIGNSLPLYFAADFPLTGVAGDLALQGRNPHAMAMAMTEWVVTCEPCQQEYKAFGGVFLGAGSSDVYGLITTKPVDSVEDLQGLRLRSGGAPYSRWAEHFGATGVPMGVGATFEAMSQGVIDGTMASVVDMLSYRLVDIATHFNTVPIGTYHATSNFTVALPTWQRLSEEQRLMIVKAANRANFDLTDRWAYQLPADAREAVAGSDIVVAEASDDLLAASEGFAAADREAQIAKAGDIAADFARLVDEWSELIADTGNDPDALAELAWQRIWSKVDLATYGL</sequence>
<protein>
    <submittedName>
        <fullName evidence="5">TRAP-T family transporter, DctP (Periplasmic binding) subunit</fullName>
    </submittedName>
</protein>
<evidence type="ECO:0000313" key="5">
    <source>
        <dbReference type="EMBL" id="KHQ50885.1"/>
    </source>
</evidence>
<evidence type="ECO:0000313" key="6">
    <source>
        <dbReference type="Proteomes" id="UP000030960"/>
    </source>
</evidence>
<dbReference type="STRING" id="561184.SAMN05216376_10444"/>
<dbReference type="EMBL" id="JSUQ01000021">
    <property type="protein sequence ID" value="KHQ50885.1"/>
    <property type="molecule type" value="Genomic_DNA"/>
</dbReference>
<reference evidence="5 6" key="1">
    <citation type="submission" date="2014-10" db="EMBL/GenBank/DDBJ databases">
        <title>Genome sequence of Ponticoccus sp. strain UMTAT08 isolated from clonal culture of toxic dinoflagellate Alexandrium tamiyavanichii.</title>
        <authorList>
            <person name="Gan H.Y."/>
            <person name="Muhd D.-D."/>
            <person name="Mohd Noor M.E."/>
            <person name="Yeong Y.S."/>
            <person name="Usup G."/>
        </authorList>
    </citation>
    <scope>NUCLEOTIDE SEQUENCE [LARGE SCALE GENOMIC DNA]</scope>
    <source>
        <strain evidence="5 6">UMTAT08</strain>
    </source>
</reference>
<keyword evidence="6" id="KW-1185">Reference proteome</keyword>
<dbReference type="Proteomes" id="UP000030960">
    <property type="component" value="Unassembled WGS sequence"/>
</dbReference>
<dbReference type="NCBIfam" id="NF037995">
    <property type="entry name" value="TRAP_S1"/>
    <property type="match status" value="1"/>
</dbReference>
<feature type="chain" id="PRO_5002082605" evidence="4">
    <location>
        <begin position="24"/>
        <end position="363"/>
    </location>
</feature>
<dbReference type="RefSeq" id="WP_043145467.1">
    <property type="nucleotide sequence ID" value="NZ_JSUQ01000021.1"/>
</dbReference>
<dbReference type="GO" id="GO:0042597">
    <property type="term" value="C:periplasmic space"/>
    <property type="evidence" value="ECO:0007669"/>
    <property type="project" value="UniProtKB-SubCell"/>
</dbReference>
<dbReference type="PANTHER" id="PTHR33376:SF5">
    <property type="entry name" value="EXTRACYTOPLASMIC SOLUTE RECEPTOR PROTEIN"/>
    <property type="match status" value="1"/>
</dbReference>
<name>A0A0B3RHW7_9RHOB</name>
<dbReference type="Pfam" id="PF03480">
    <property type="entry name" value="DctP"/>
    <property type="match status" value="1"/>
</dbReference>
<evidence type="ECO:0000256" key="4">
    <source>
        <dbReference type="SAM" id="SignalP"/>
    </source>
</evidence>
<comment type="subcellular location">
    <subcellularLocation>
        <location evidence="1">Periplasm</location>
    </subcellularLocation>
</comment>
<organism evidence="5 6">
    <name type="scientific">Mameliella alba</name>
    <dbReference type="NCBI Taxonomy" id="561184"/>
    <lineage>
        <taxon>Bacteria</taxon>
        <taxon>Pseudomonadati</taxon>
        <taxon>Pseudomonadota</taxon>
        <taxon>Alphaproteobacteria</taxon>
        <taxon>Rhodobacterales</taxon>
        <taxon>Roseobacteraceae</taxon>
        <taxon>Mameliella</taxon>
    </lineage>
</organism>
<gene>
    <name evidence="5" type="ORF">OA50_04597</name>
</gene>
<dbReference type="GO" id="GO:0055085">
    <property type="term" value="P:transmembrane transport"/>
    <property type="evidence" value="ECO:0007669"/>
    <property type="project" value="InterPro"/>
</dbReference>
<feature type="signal peptide" evidence="4">
    <location>
        <begin position="1"/>
        <end position="23"/>
    </location>
</feature>
<dbReference type="InterPro" id="IPR038404">
    <property type="entry name" value="TRAP_DctP_sf"/>
</dbReference>
<comment type="caution">
    <text evidence="5">The sequence shown here is derived from an EMBL/GenBank/DDBJ whole genome shotgun (WGS) entry which is preliminary data.</text>
</comment>
<evidence type="ECO:0000256" key="1">
    <source>
        <dbReference type="ARBA" id="ARBA00004418"/>
    </source>
</evidence>
<evidence type="ECO:0000256" key="2">
    <source>
        <dbReference type="ARBA" id="ARBA00022729"/>
    </source>
</evidence>
<dbReference type="Gene3D" id="3.40.190.170">
    <property type="entry name" value="Bacterial extracellular solute-binding protein, family 7"/>
    <property type="match status" value="1"/>
</dbReference>